<feature type="compositionally biased region" description="Polar residues" evidence="1">
    <location>
        <begin position="1"/>
        <end position="13"/>
    </location>
</feature>
<feature type="compositionally biased region" description="Basic and acidic residues" evidence="1">
    <location>
        <begin position="94"/>
        <end position="104"/>
    </location>
</feature>
<comment type="caution">
    <text evidence="3">The sequence shown here is derived from an EMBL/GenBank/DDBJ whole genome shotgun (WGS) entry which is preliminary data.</text>
</comment>
<evidence type="ECO:0000313" key="3">
    <source>
        <dbReference type="EMBL" id="KAJ7630460.1"/>
    </source>
</evidence>
<evidence type="ECO:0000256" key="2">
    <source>
        <dbReference type="SAM" id="Phobius"/>
    </source>
</evidence>
<gene>
    <name evidence="3" type="ORF">FB45DRAFT_915554</name>
</gene>
<keyword evidence="2" id="KW-0812">Transmembrane</keyword>
<feature type="transmembrane region" description="Helical" evidence="2">
    <location>
        <begin position="207"/>
        <end position="228"/>
    </location>
</feature>
<sequence>MTTTLDMPSLSFQPPTPDPSSVVPETPRASSSKGKRKADEVEGNTPPDSKKATFAPSPRPIRASNATTVASTHAPSSYHRQKRARLSTSSESRPGSRDQSEVRADTAATVGSWASRKSIPRPHSRSQSVQSHTRAASVAPSRRSLSQASIPISALISPHAPSIARSGHTFHMRDPHKLPRIQPTGWSLSWGSLGNWRRWTEAGGSPLHAWLFFLGFVLFPVWWVASFLRVLRTRRLGKGEDDSQVVLDDPQLEFDARTWRTRCRIMAGISFFTYVPFVVLVAVFARR</sequence>
<dbReference type="Proteomes" id="UP001221142">
    <property type="component" value="Unassembled WGS sequence"/>
</dbReference>
<dbReference type="EMBL" id="JARKIF010000009">
    <property type="protein sequence ID" value="KAJ7630460.1"/>
    <property type="molecule type" value="Genomic_DNA"/>
</dbReference>
<keyword evidence="2" id="KW-0472">Membrane</keyword>
<feature type="transmembrane region" description="Helical" evidence="2">
    <location>
        <begin position="265"/>
        <end position="285"/>
    </location>
</feature>
<name>A0AAD7FNY8_9AGAR</name>
<feature type="region of interest" description="Disordered" evidence="1">
    <location>
        <begin position="1"/>
        <end position="144"/>
    </location>
</feature>
<accession>A0AAD7FNY8</accession>
<dbReference type="AlphaFoldDB" id="A0AAD7FNY8"/>
<reference evidence="3" key="1">
    <citation type="submission" date="2023-03" db="EMBL/GenBank/DDBJ databases">
        <title>Massive genome expansion in bonnet fungi (Mycena s.s.) driven by repeated elements and novel gene families across ecological guilds.</title>
        <authorList>
            <consortium name="Lawrence Berkeley National Laboratory"/>
            <person name="Harder C.B."/>
            <person name="Miyauchi S."/>
            <person name="Viragh M."/>
            <person name="Kuo A."/>
            <person name="Thoen E."/>
            <person name="Andreopoulos B."/>
            <person name="Lu D."/>
            <person name="Skrede I."/>
            <person name="Drula E."/>
            <person name="Henrissat B."/>
            <person name="Morin E."/>
            <person name="Kohler A."/>
            <person name="Barry K."/>
            <person name="LaButti K."/>
            <person name="Morin E."/>
            <person name="Salamov A."/>
            <person name="Lipzen A."/>
            <person name="Mereny Z."/>
            <person name="Hegedus B."/>
            <person name="Baldrian P."/>
            <person name="Stursova M."/>
            <person name="Weitz H."/>
            <person name="Taylor A."/>
            <person name="Grigoriev I.V."/>
            <person name="Nagy L.G."/>
            <person name="Martin F."/>
            <person name="Kauserud H."/>
        </authorList>
    </citation>
    <scope>NUCLEOTIDE SEQUENCE</scope>
    <source>
        <strain evidence="3">9284</strain>
    </source>
</reference>
<organism evidence="3 4">
    <name type="scientific">Roridomyces roridus</name>
    <dbReference type="NCBI Taxonomy" id="1738132"/>
    <lineage>
        <taxon>Eukaryota</taxon>
        <taxon>Fungi</taxon>
        <taxon>Dikarya</taxon>
        <taxon>Basidiomycota</taxon>
        <taxon>Agaricomycotina</taxon>
        <taxon>Agaricomycetes</taxon>
        <taxon>Agaricomycetidae</taxon>
        <taxon>Agaricales</taxon>
        <taxon>Marasmiineae</taxon>
        <taxon>Mycenaceae</taxon>
        <taxon>Roridomyces</taxon>
    </lineage>
</organism>
<evidence type="ECO:0000256" key="1">
    <source>
        <dbReference type="SAM" id="MobiDB-lite"/>
    </source>
</evidence>
<keyword evidence="4" id="KW-1185">Reference proteome</keyword>
<feature type="compositionally biased region" description="Polar residues" evidence="1">
    <location>
        <begin position="125"/>
        <end position="134"/>
    </location>
</feature>
<evidence type="ECO:0000313" key="4">
    <source>
        <dbReference type="Proteomes" id="UP001221142"/>
    </source>
</evidence>
<proteinExistence type="predicted"/>
<keyword evidence="2" id="KW-1133">Transmembrane helix</keyword>
<feature type="compositionally biased region" description="Polar residues" evidence="1">
    <location>
        <begin position="64"/>
        <end position="75"/>
    </location>
</feature>
<protein>
    <submittedName>
        <fullName evidence="3">Uncharacterized protein</fullName>
    </submittedName>
</protein>